<name>A0A7M4E7T4_CROPO</name>
<dbReference type="Proteomes" id="UP000594220">
    <property type="component" value="Unplaced"/>
</dbReference>
<dbReference type="PANTHER" id="PTHR11712">
    <property type="entry name" value="POLYKETIDE SYNTHASE-RELATED"/>
    <property type="match status" value="1"/>
</dbReference>
<evidence type="ECO:0000259" key="3">
    <source>
        <dbReference type="Pfam" id="PF00109"/>
    </source>
</evidence>
<keyword evidence="5" id="KW-1185">Reference proteome</keyword>
<dbReference type="InterPro" id="IPR000794">
    <property type="entry name" value="Beta-ketoacyl_synthase"/>
</dbReference>
<dbReference type="GO" id="GO:0004315">
    <property type="term" value="F:3-oxoacyl-[acyl-carrier-protein] synthase activity"/>
    <property type="evidence" value="ECO:0007669"/>
    <property type="project" value="UniProtKB-EC"/>
</dbReference>
<dbReference type="EC" id="2.3.1.41" evidence="1"/>
<organism evidence="4 5">
    <name type="scientific">Crocodylus porosus</name>
    <name type="common">Saltwater crocodile</name>
    <name type="synonym">Estuarine crocodile</name>
    <dbReference type="NCBI Taxonomy" id="8502"/>
    <lineage>
        <taxon>Eukaryota</taxon>
        <taxon>Metazoa</taxon>
        <taxon>Chordata</taxon>
        <taxon>Craniata</taxon>
        <taxon>Vertebrata</taxon>
        <taxon>Euteleostomi</taxon>
        <taxon>Archelosauria</taxon>
        <taxon>Archosauria</taxon>
        <taxon>Crocodylia</taxon>
        <taxon>Longirostres</taxon>
        <taxon>Crocodylidae</taxon>
        <taxon>Crocodylus</taxon>
    </lineage>
</organism>
<dbReference type="GeneTree" id="ENSGT00960000189415"/>
<accession>A0A7M4E7T4</accession>
<sequence length="129" mass="13618">MSCLLKLASLHLRTPQLNQCLTCNRKSFSTKLLSKCRRRVVVTGIGLVSPLGVGTQFVWNRLLKGDSGIISLNGEEYTNIPCKVAACVPRGNGEEPGLLLAAGGGSAGSRAVVKFGVDAASSQCHQHLL</sequence>
<dbReference type="OMA" id="YTNIPCK"/>
<evidence type="ECO:0000313" key="5">
    <source>
        <dbReference type="Proteomes" id="UP000594220"/>
    </source>
</evidence>
<dbReference type="Gene3D" id="3.40.47.10">
    <property type="match status" value="1"/>
</dbReference>
<dbReference type="AlphaFoldDB" id="A0A7M4E7T4"/>
<proteinExistence type="predicted"/>
<evidence type="ECO:0000256" key="1">
    <source>
        <dbReference type="ARBA" id="ARBA00013191"/>
    </source>
</evidence>
<reference evidence="4" key="2">
    <citation type="submission" date="2025-09" db="UniProtKB">
        <authorList>
            <consortium name="Ensembl"/>
        </authorList>
    </citation>
    <scope>IDENTIFICATION</scope>
</reference>
<evidence type="ECO:0000256" key="2">
    <source>
        <dbReference type="ARBA" id="ARBA00022679"/>
    </source>
</evidence>
<reference evidence="4" key="1">
    <citation type="submission" date="2025-08" db="UniProtKB">
        <authorList>
            <consortium name="Ensembl"/>
        </authorList>
    </citation>
    <scope>IDENTIFICATION</scope>
</reference>
<dbReference type="PANTHER" id="PTHR11712:SF336">
    <property type="entry name" value="3-OXOACYL-[ACYL-CARRIER-PROTEIN] SYNTHASE, MITOCHONDRIAL"/>
    <property type="match status" value="1"/>
</dbReference>
<protein>
    <recommendedName>
        <fullName evidence="1">beta-ketoacyl-[acyl-carrier-protein] synthase I</fullName>
        <ecNumber evidence="1">2.3.1.41</ecNumber>
    </recommendedName>
</protein>
<keyword evidence="2" id="KW-0808">Transferase</keyword>
<dbReference type="GO" id="GO:0006633">
    <property type="term" value="P:fatty acid biosynthetic process"/>
    <property type="evidence" value="ECO:0007669"/>
    <property type="project" value="TreeGrafter"/>
</dbReference>
<dbReference type="Pfam" id="PF00109">
    <property type="entry name" value="ketoacyl-synt"/>
    <property type="match status" value="1"/>
</dbReference>
<dbReference type="GO" id="GO:0005739">
    <property type="term" value="C:mitochondrion"/>
    <property type="evidence" value="ECO:0007669"/>
    <property type="project" value="TreeGrafter"/>
</dbReference>
<dbReference type="Ensembl" id="ENSCPRT00005006714.1">
    <property type="protein sequence ID" value="ENSCPRP00005005730.1"/>
    <property type="gene ID" value="ENSCPRG00005004107.1"/>
</dbReference>
<dbReference type="InterPro" id="IPR014030">
    <property type="entry name" value="Ketoacyl_synth_N"/>
</dbReference>
<dbReference type="InterPro" id="IPR016039">
    <property type="entry name" value="Thiolase-like"/>
</dbReference>
<dbReference type="SUPFAM" id="SSF53901">
    <property type="entry name" value="Thiolase-like"/>
    <property type="match status" value="1"/>
</dbReference>
<feature type="domain" description="Beta-ketoacyl synthase-like N-terminal" evidence="3">
    <location>
        <begin position="38"/>
        <end position="79"/>
    </location>
</feature>
<evidence type="ECO:0000313" key="4">
    <source>
        <dbReference type="Ensembl" id="ENSCPRP00005005730.1"/>
    </source>
</evidence>